<comment type="similarity">
    <text evidence="9">Belongs to the SecD/SecF family. SecD subfamily.</text>
</comment>
<evidence type="ECO:0000256" key="7">
    <source>
        <dbReference type="ARBA" id="ARBA00023010"/>
    </source>
</evidence>
<keyword evidence="7 9" id="KW-0811">Translocation</keyword>
<reference evidence="14" key="1">
    <citation type="submission" date="2023-02" db="EMBL/GenBank/DDBJ databases">
        <title>Host association and intracellularity evolved multiple times independently in the Rickettsiales.</title>
        <authorList>
            <person name="Castelli M."/>
            <person name="Nardi T."/>
            <person name="Gammuto L."/>
            <person name="Bellinzona G."/>
            <person name="Sabaneyeva E."/>
            <person name="Potekhin A."/>
            <person name="Serra V."/>
            <person name="Petroni G."/>
            <person name="Sassera D."/>
        </authorList>
    </citation>
    <scope>NUCLEOTIDE SEQUENCE</scope>
    <source>
        <strain evidence="14">USBL-36I1</strain>
    </source>
</reference>
<keyword evidence="6 9" id="KW-1133">Transmembrane helix</keyword>
<feature type="region of interest" description="Disordered" evidence="10">
    <location>
        <begin position="243"/>
        <end position="263"/>
    </location>
</feature>
<dbReference type="InterPro" id="IPR022646">
    <property type="entry name" value="SecD/SecF_CS"/>
</dbReference>
<evidence type="ECO:0000259" key="11">
    <source>
        <dbReference type="Pfam" id="PF02355"/>
    </source>
</evidence>
<feature type="domain" description="Protein export membrane protein SecD/SecF C-terminal" evidence="11">
    <location>
        <begin position="373"/>
        <end position="537"/>
    </location>
</feature>
<evidence type="ECO:0000256" key="9">
    <source>
        <dbReference type="HAMAP-Rule" id="MF_01463"/>
    </source>
</evidence>
<evidence type="ECO:0000259" key="13">
    <source>
        <dbReference type="Pfam" id="PF22599"/>
    </source>
</evidence>
<feature type="domain" description="Protein translocase subunit SecDF P1" evidence="12">
    <location>
        <begin position="156"/>
        <end position="213"/>
    </location>
</feature>
<name>A0AAE4VJU4_9RICK</name>
<dbReference type="Gene3D" id="3.30.1360.200">
    <property type="match status" value="1"/>
</dbReference>
<keyword evidence="15" id="KW-1185">Reference proteome</keyword>
<evidence type="ECO:0000313" key="15">
    <source>
        <dbReference type="Proteomes" id="UP001289135"/>
    </source>
</evidence>
<dbReference type="SUPFAM" id="SSF82866">
    <property type="entry name" value="Multidrug efflux transporter AcrB transmembrane domain"/>
    <property type="match status" value="1"/>
</dbReference>
<dbReference type="InterPro" id="IPR005791">
    <property type="entry name" value="SecD"/>
</dbReference>
<dbReference type="NCBIfam" id="TIGR01129">
    <property type="entry name" value="secD"/>
    <property type="match status" value="1"/>
</dbReference>
<dbReference type="FunFam" id="1.20.1640.10:FF:000004">
    <property type="entry name" value="Protein translocase subunit SecD"/>
    <property type="match status" value="1"/>
</dbReference>
<dbReference type="PANTHER" id="PTHR30081:SF1">
    <property type="entry name" value="PROTEIN TRANSLOCASE SUBUNIT SECD"/>
    <property type="match status" value="1"/>
</dbReference>
<feature type="transmembrane region" description="Helical" evidence="9">
    <location>
        <begin position="444"/>
        <end position="465"/>
    </location>
</feature>
<keyword evidence="4 9" id="KW-0812">Transmembrane</keyword>
<dbReference type="InterPro" id="IPR055344">
    <property type="entry name" value="SecD_SecF_C_bact"/>
</dbReference>
<feature type="transmembrane region" description="Helical" evidence="9">
    <location>
        <begin position="391"/>
        <end position="411"/>
    </location>
</feature>
<dbReference type="Proteomes" id="UP001289135">
    <property type="component" value="Unassembled WGS sequence"/>
</dbReference>
<dbReference type="Gene3D" id="1.20.1640.10">
    <property type="entry name" value="Multidrug efflux transporter AcrB transmembrane domain"/>
    <property type="match status" value="1"/>
</dbReference>
<dbReference type="GO" id="GO:0043952">
    <property type="term" value="P:protein transport by the Sec complex"/>
    <property type="evidence" value="ECO:0007669"/>
    <property type="project" value="UniProtKB-UniRule"/>
</dbReference>
<evidence type="ECO:0000256" key="10">
    <source>
        <dbReference type="SAM" id="MobiDB-lite"/>
    </source>
</evidence>
<gene>
    <name evidence="9" type="primary">secD</name>
    <name evidence="14" type="ORF">Lyticum_00410</name>
</gene>
<dbReference type="HAMAP" id="MF_01463_B">
    <property type="entry name" value="SecD_B"/>
    <property type="match status" value="1"/>
</dbReference>
<sequence length="565" mass="63570">MTPRVNISIKQIFSVIMILTITIYLLLPILFPNLRDNKIFVHNKISLGLDLKGGVSILLKVDINQYYKDCIGNTADLISNYLKNENINFFSNYSDNTKVIVNNEDKNNIENNNHEKIYDILKRKLNHDEYEVSLSNNQVIVEFTNKFKENTIKHLVNQSIEIIRHRIDDSGTREIDIQRQGDDMILIQIPGVYSTDEIKNLIGKTAKMTFHLISNDITLKNYDKLPFGIRMLPVIDLLSEDDESSEEDIDSENNKNNKTHNKRNDIRLAQRLPVIIHPLMHGENLIDAQSIVGHMGEYNVKFRLNEEGTKTFANITNIYKNRNLAIVLDGIIISAPRITDTIITGVGVISGNLTAEMAKELALLLRSGALPTELKIIEERNIGPTLGQESIDAGCKAVIIGLIAVAIIMTLRYKYFGLLANIALIINLGMIIAIMSLFEATLTLPGISGIALTLGMAVDANVLIFERIREKSKFSQSIEEGYKDSFATIVDSNITTIGAAIVLYAFGTASIRGFAVTLIIGIISSMFTAVTLTKVILALFFRFYDKFYYKLHKNVKNIKYKKYKA</sequence>
<dbReference type="GO" id="GO:0065002">
    <property type="term" value="P:intracellular protein transmembrane transport"/>
    <property type="evidence" value="ECO:0007669"/>
    <property type="project" value="UniProtKB-UniRule"/>
</dbReference>
<feature type="transmembrane region" description="Helical" evidence="9">
    <location>
        <begin position="513"/>
        <end position="541"/>
    </location>
</feature>
<dbReference type="Gene3D" id="3.30.70.3400">
    <property type="match status" value="1"/>
</dbReference>
<dbReference type="GO" id="GO:0006605">
    <property type="term" value="P:protein targeting"/>
    <property type="evidence" value="ECO:0007669"/>
    <property type="project" value="UniProtKB-UniRule"/>
</dbReference>
<dbReference type="InterPro" id="IPR054384">
    <property type="entry name" value="SecDF_P1_head"/>
</dbReference>
<evidence type="ECO:0000256" key="8">
    <source>
        <dbReference type="ARBA" id="ARBA00023136"/>
    </source>
</evidence>
<evidence type="ECO:0000256" key="4">
    <source>
        <dbReference type="ARBA" id="ARBA00022692"/>
    </source>
</evidence>
<keyword evidence="5 9" id="KW-0653">Protein transport</keyword>
<comment type="subunit">
    <text evidence="9">Forms a complex with SecF. Part of the essential Sec protein translocation apparatus which comprises SecA, SecYEG and auxiliary proteins SecDF-YajC and YidC.</text>
</comment>
<accession>A0AAE4VJU4</accession>
<dbReference type="RefSeq" id="WP_322498670.1">
    <property type="nucleotide sequence ID" value="NZ_JARGYU010000002.1"/>
</dbReference>
<dbReference type="InterPro" id="IPR048631">
    <property type="entry name" value="SecD_1st"/>
</dbReference>
<protein>
    <recommendedName>
        <fullName evidence="9">Protein translocase subunit SecD</fullName>
    </recommendedName>
</protein>
<dbReference type="InterPro" id="IPR022813">
    <property type="entry name" value="SecD/SecF_arch_bac"/>
</dbReference>
<evidence type="ECO:0000256" key="2">
    <source>
        <dbReference type="ARBA" id="ARBA00022448"/>
    </source>
</evidence>
<organism evidence="14 15">
    <name type="scientific">Lyticum sinuosum</name>
    <dbReference type="NCBI Taxonomy" id="1332059"/>
    <lineage>
        <taxon>Bacteria</taxon>
        <taxon>Pseudomonadati</taxon>
        <taxon>Pseudomonadota</taxon>
        <taxon>Alphaproteobacteria</taxon>
        <taxon>Rickettsiales</taxon>
        <taxon>Lyticum</taxon>
    </lineage>
</organism>
<evidence type="ECO:0000313" key="14">
    <source>
        <dbReference type="EMBL" id="MDZ5761241.1"/>
    </source>
</evidence>
<dbReference type="Pfam" id="PF07549">
    <property type="entry name" value="Sec_GG"/>
    <property type="match status" value="1"/>
</dbReference>
<proteinExistence type="inferred from homology"/>
<evidence type="ECO:0000256" key="5">
    <source>
        <dbReference type="ARBA" id="ARBA00022927"/>
    </source>
</evidence>
<dbReference type="InterPro" id="IPR048634">
    <property type="entry name" value="SecD_SecF_C"/>
</dbReference>
<dbReference type="Pfam" id="PF21760">
    <property type="entry name" value="SecD_1st"/>
    <property type="match status" value="1"/>
</dbReference>
<keyword evidence="8 9" id="KW-0472">Membrane</keyword>
<evidence type="ECO:0000256" key="1">
    <source>
        <dbReference type="ARBA" id="ARBA00004651"/>
    </source>
</evidence>
<dbReference type="GO" id="GO:0005886">
    <property type="term" value="C:plasma membrane"/>
    <property type="evidence" value="ECO:0007669"/>
    <property type="project" value="UniProtKB-SubCell"/>
</dbReference>
<evidence type="ECO:0000256" key="3">
    <source>
        <dbReference type="ARBA" id="ARBA00022475"/>
    </source>
</evidence>
<evidence type="ECO:0000256" key="6">
    <source>
        <dbReference type="ARBA" id="ARBA00022989"/>
    </source>
</evidence>
<dbReference type="AlphaFoldDB" id="A0AAE4VJU4"/>
<comment type="caution">
    <text evidence="14">The sequence shown here is derived from an EMBL/GenBank/DDBJ whole genome shotgun (WGS) entry which is preliminary data.</text>
</comment>
<comment type="subcellular location">
    <subcellularLocation>
        <location evidence="1 9">Cell membrane</location>
        <topology evidence="1 9">Multi-pass membrane protein</topology>
    </subcellularLocation>
</comment>
<dbReference type="Pfam" id="PF02355">
    <property type="entry name" value="SecD_SecF_C"/>
    <property type="match status" value="1"/>
</dbReference>
<feature type="transmembrane region" description="Helical" evidence="9">
    <location>
        <begin position="418"/>
        <end position="438"/>
    </location>
</feature>
<keyword evidence="2 9" id="KW-0813">Transport</keyword>
<dbReference type="GO" id="GO:0015450">
    <property type="term" value="F:protein-transporting ATPase activity"/>
    <property type="evidence" value="ECO:0007669"/>
    <property type="project" value="InterPro"/>
</dbReference>
<evidence type="ECO:0000259" key="12">
    <source>
        <dbReference type="Pfam" id="PF21760"/>
    </source>
</evidence>
<dbReference type="PANTHER" id="PTHR30081">
    <property type="entry name" value="PROTEIN-EXPORT MEMBRANE PROTEIN SEC"/>
    <property type="match status" value="1"/>
</dbReference>
<comment type="function">
    <text evidence="9">Part of the Sec protein translocase complex. Interacts with the SecYEG preprotein conducting channel. SecDF uses the proton motive force (PMF) to complete protein translocation after the ATP-dependent function of SecA.</text>
</comment>
<dbReference type="Pfam" id="PF22599">
    <property type="entry name" value="SecDF_P1_head"/>
    <property type="match status" value="1"/>
</dbReference>
<dbReference type="EMBL" id="JARGYU010000002">
    <property type="protein sequence ID" value="MDZ5761241.1"/>
    <property type="molecule type" value="Genomic_DNA"/>
</dbReference>
<keyword evidence="3 9" id="KW-1003">Cell membrane</keyword>
<feature type="transmembrane region" description="Helical" evidence="9">
    <location>
        <begin position="12"/>
        <end position="31"/>
    </location>
</feature>
<dbReference type="NCBIfam" id="TIGR00916">
    <property type="entry name" value="2A0604s01"/>
    <property type="match status" value="1"/>
</dbReference>
<feature type="domain" description="SecDF P1 head subdomain" evidence="13">
    <location>
        <begin position="276"/>
        <end position="371"/>
    </location>
</feature>
<feature type="transmembrane region" description="Helical" evidence="9">
    <location>
        <begin position="486"/>
        <end position="507"/>
    </location>
</feature>